<sequence>MSSVMNSASGSRTENRVTVGVADLQVCQDPAAHIITHALGSCIGVTIYDPVVKVAGMLHFMLPSGRGNKEKAEANPAMFGDTGVPLLFRQCYELGAEKERLIVCAAGGAEVMNDCGQFKIGKRNRTILRQLFWKNNILLAADETGGTISRTLQIDLADGRVSIRHKGEEQLLWSA</sequence>
<dbReference type="CDD" id="cd16352">
    <property type="entry name" value="CheD"/>
    <property type="match status" value="1"/>
</dbReference>
<dbReference type="EMBL" id="UOGK01000122">
    <property type="protein sequence ID" value="VAX37821.1"/>
    <property type="molecule type" value="Genomic_DNA"/>
</dbReference>
<dbReference type="AlphaFoldDB" id="A0A3B1DG29"/>
<organism evidence="3">
    <name type="scientific">hydrothermal vent metagenome</name>
    <dbReference type="NCBI Taxonomy" id="652676"/>
    <lineage>
        <taxon>unclassified sequences</taxon>
        <taxon>metagenomes</taxon>
        <taxon>ecological metagenomes</taxon>
    </lineage>
</organism>
<dbReference type="InterPro" id="IPR011324">
    <property type="entry name" value="Cytotoxic_necrot_fac-like_cat"/>
</dbReference>
<dbReference type="PANTHER" id="PTHR35147:SF1">
    <property type="entry name" value="CHEMORECEPTOR GLUTAMINE DEAMIDASE CHED-RELATED"/>
    <property type="match status" value="1"/>
</dbReference>
<reference evidence="3" key="1">
    <citation type="submission" date="2018-06" db="EMBL/GenBank/DDBJ databases">
        <authorList>
            <person name="Zhirakovskaya E."/>
        </authorList>
    </citation>
    <scope>NUCLEOTIDE SEQUENCE</scope>
</reference>
<dbReference type="PANTHER" id="PTHR35147">
    <property type="entry name" value="CHEMORECEPTOR GLUTAMINE DEAMIDASE CHED-RELATED"/>
    <property type="match status" value="1"/>
</dbReference>
<proteinExistence type="inferred from homology"/>
<dbReference type="Pfam" id="PF03975">
    <property type="entry name" value="CheD"/>
    <property type="match status" value="1"/>
</dbReference>
<dbReference type="GO" id="GO:0006935">
    <property type="term" value="P:chemotaxis"/>
    <property type="evidence" value="ECO:0007669"/>
    <property type="project" value="UniProtKB-KW"/>
</dbReference>
<name>A0A3B1DG29_9ZZZZ</name>
<dbReference type="Gene3D" id="3.30.1330.200">
    <property type="match status" value="1"/>
</dbReference>
<keyword evidence="2" id="KW-0378">Hydrolase</keyword>
<dbReference type="SUPFAM" id="SSF64438">
    <property type="entry name" value="CNF1/YfiH-like putative cysteine hydrolases"/>
    <property type="match status" value="1"/>
</dbReference>
<evidence type="ECO:0000313" key="3">
    <source>
        <dbReference type="EMBL" id="VAX37821.1"/>
    </source>
</evidence>
<evidence type="ECO:0008006" key="4">
    <source>
        <dbReference type="Google" id="ProtNLM"/>
    </source>
</evidence>
<dbReference type="InterPro" id="IPR038592">
    <property type="entry name" value="CheD-like_sf"/>
</dbReference>
<accession>A0A3B1DG29</accession>
<evidence type="ECO:0000256" key="2">
    <source>
        <dbReference type="ARBA" id="ARBA00022801"/>
    </source>
</evidence>
<evidence type="ECO:0000256" key="1">
    <source>
        <dbReference type="ARBA" id="ARBA00022500"/>
    </source>
</evidence>
<protein>
    <recommendedName>
        <fullName evidence="4">Chemotaxis protein CheD</fullName>
    </recommendedName>
</protein>
<gene>
    <name evidence="3" type="ORF">MNBD_PLANCTO03-1837</name>
</gene>
<dbReference type="GO" id="GO:0050568">
    <property type="term" value="F:protein-glutamine glutaminase activity"/>
    <property type="evidence" value="ECO:0007669"/>
    <property type="project" value="InterPro"/>
</dbReference>
<keyword evidence="1" id="KW-0145">Chemotaxis</keyword>
<dbReference type="HAMAP" id="MF_01440">
    <property type="entry name" value="CheD"/>
    <property type="match status" value="1"/>
</dbReference>
<dbReference type="InterPro" id="IPR005659">
    <property type="entry name" value="Chemorcpt_Glu_NH3ase_CheD"/>
</dbReference>